<dbReference type="PANTHER" id="PTHR10390:SF61">
    <property type="entry name" value="HOMEOBOX PROTEIN SIX2"/>
    <property type="match status" value="1"/>
</dbReference>
<dbReference type="GO" id="GO:0005667">
    <property type="term" value="C:transcription regulator complex"/>
    <property type="evidence" value="ECO:0007669"/>
    <property type="project" value="TreeGrafter"/>
</dbReference>
<dbReference type="InterPro" id="IPR031701">
    <property type="entry name" value="SIX1_SD"/>
</dbReference>
<evidence type="ECO:0000256" key="2">
    <source>
        <dbReference type="ARBA" id="ARBA00008161"/>
    </source>
</evidence>
<dbReference type="InterPro" id="IPR001356">
    <property type="entry name" value="HD"/>
</dbReference>
<dbReference type="InterPro" id="IPR009057">
    <property type="entry name" value="Homeodomain-like_sf"/>
</dbReference>
<feature type="domain" description="Homeobox" evidence="10">
    <location>
        <begin position="137"/>
        <end position="197"/>
    </location>
</feature>
<dbReference type="InterPro" id="IPR017970">
    <property type="entry name" value="Homeobox_CS"/>
</dbReference>
<keyword evidence="11" id="KW-1185">Reference proteome</keyword>
<feature type="DNA-binding region" description="Homeobox" evidence="7">
    <location>
        <begin position="139"/>
        <end position="198"/>
    </location>
</feature>
<accession>A0AAF3F349</accession>
<evidence type="ECO:0000259" key="10">
    <source>
        <dbReference type="PROSITE" id="PS50071"/>
    </source>
</evidence>
<dbReference type="GO" id="GO:0030154">
    <property type="term" value="P:cell differentiation"/>
    <property type="evidence" value="ECO:0007669"/>
    <property type="project" value="UniProtKB-ARBA"/>
</dbReference>
<evidence type="ECO:0000256" key="5">
    <source>
        <dbReference type="ARBA" id="ARBA00023155"/>
    </source>
</evidence>
<keyword evidence="3" id="KW-0217">Developmental protein</keyword>
<evidence type="ECO:0000256" key="6">
    <source>
        <dbReference type="ARBA" id="ARBA00023242"/>
    </source>
</evidence>
<dbReference type="PROSITE" id="PS00027">
    <property type="entry name" value="HOMEOBOX_1"/>
    <property type="match status" value="1"/>
</dbReference>
<evidence type="ECO:0000256" key="8">
    <source>
        <dbReference type="RuleBase" id="RU000682"/>
    </source>
</evidence>
<sequence>MQAYLATSMLPMQQACSASAAYSEPEIACICEALFAESYQTGNIDRLEHFISQLDYRAQSLECVLKGFALIAFYKQNWKYLYKLLESHKFSVGNHQVLQDLWLRAHYTEAEKTKERELGAVCKYRIRKKNPFPPGIWDGEETNYCFKAKSRLSLREAYKKCAYPSVEDKRKLAQQTELTVVQVSNWFKNKRQRDRAAGNLDRSGKIDSDEGSSGCDSKPPASLSADSSFSPDVATQMAHMNHQMSQMATMTQMGMQTANLYPSPYASYFQTPLSLQPTTAYDLQIPTTFTTLQNL</sequence>
<evidence type="ECO:0000256" key="4">
    <source>
        <dbReference type="ARBA" id="ARBA00023125"/>
    </source>
</evidence>
<keyword evidence="6 7" id="KW-0539">Nucleus</keyword>
<keyword evidence="4 7" id="KW-0238">DNA-binding</keyword>
<evidence type="ECO:0000256" key="7">
    <source>
        <dbReference type="PROSITE-ProRule" id="PRU00108"/>
    </source>
</evidence>
<dbReference type="WBParaSite" id="MBELARI_LOCUS20249">
    <property type="protein sequence ID" value="MBELARI_LOCUS20249"/>
    <property type="gene ID" value="MBELARI_LOCUS20249"/>
</dbReference>
<name>A0AAF3F349_9BILA</name>
<dbReference type="GO" id="GO:0009653">
    <property type="term" value="P:anatomical structure morphogenesis"/>
    <property type="evidence" value="ECO:0007669"/>
    <property type="project" value="UniProtKB-ARBA"/>
</dbReference>
<reference evidence="12" key="1">
    <citation type="submission" date="2024-02" db="UniProtKB">
        <authorList>
            <consortium name="WormBaseParasite"/>
        </authorList>
    </citation>
    <scope>IDENTIFICATION</scope>
</reference>
<dbReference type="Gene3D" id="1.10.10.60">
    <property type="entry name" value="Homeodomain-like"/>
    <property type="match status" value="1"/>
</dbReference>
<dbReference type="SUPFAM" id="SSF46689">
    <property type="entry name" value="Homeodomain-like"/>
    <property type="match status" value="1"/>
</dbReference>
<dbReference type="CDD" id="cd00086">
    <property type="entry name" value="homeodomain"/>
    <property type="match status" value="1"/>
</dbReference>
<evidence type="ECO:0000256" key="9">
    <source>
        <dbReference type="SAM" id="MobiDB-lite"/>
    </source>
</evidence>
<dbReference type="SMART" id="SM00389">
    <property type="entry name" value="HOX"/>
    <property type="match status" value="1"/>
</dbReference>
<feature type="region of interest" description="Disordered" evidence="9">
    <location>
        <begin position="192"/>
        <end position="229"/>
    </location>
</feature>
<dbReference type="Proteomes" id="UP000887575">
    <property type="component" value="Unassembled WGS sequence"/>
</dbReference>
<evidence type="ECO:0000313" key="12">
    <source>
        <dbReference type="WBParaSite" id="MBELARI_LOCUS20249"/>
    </source>
</evidence>
<comment type="subcellular location">
    <subcellularLocation>
        <location evidence="1 7 8">Nucleus</location>
    </subcellularLocation>
</comment>
<dbReference type="AlphaFoldDB" id="A0AAF3F349"/>
<evidence type="ECO:0000256" key="1">
    <source>
        <dbReference type="ARBA" id="ARBA00004123"/>
    </source>
</evidence>
<comment type="similarity">
    <text evidence="2">Belongs to the SIX/Sine oculis homeobox family.</text>
</comment>
<protein>
    <recommendedName>
        <fullName evidence="10">Homeobox domain-containing protein</fullName>
    </recommendedName>
</protein>
<dbReference type="FunFam" id="1.10.10.60:FF:000046">
    <property type="entry name" value="SIX homeobox 3"/>
    <property type="match status" value="1"/>
</dbReference>
<dbReference type="GO" id="GO:0000981">
    <property type="term" value="F:DNA-binding transcription factor activity, RNA polymerase II-specific"/>
    <property type="evidence" value="ECO:0007669"/>
    <property type="project" value="InterPro"/>
</dbReference>
<dbReference type="GO" id="GO:0005634">
    <property type="term" value="C:nucleus"/>
    <property type="evidence" value="ECO:0007669"/>
    <property type="project" value="UniProtKB-SubCell"/>
</dbReference>
<proteinExistence type="inferred from homology"/>
<dbReference type="Pfam" id="PF00046">
    <property type="entry name" value="Homeodomain"/>
    <property type="match status" value="1"/>
</dbReference>
<dbReference type="GO" id="GO:0000978">
    <property type="term" value="F:RNA polymerase II cis-regulatory region sequence-specific DNA binding"/>
    <property type="evidence" value="ECO:0007669"/>
    <property type="project" value="TreeGrafter"/>
</dbReference>
<keyword evidence="5 7" id="KW-0371">Homeobox</keyword>
<evidence type="ECO:0000256" key="3">
    <source>
        <dbReference type="ARBA" id="ARBA00022473"/>
    </source>
</evidence>
<evidence type="ECO:0000313" key="11">
    <source>
        <dbReference type="Proteomes" id="UP000887575"/>
    </source>
</evidence>
<organism evidence="11 12">
    <name type="scientific">Mesorhabditis belari</name>
    <dbReference type="NCBI Taxonomy" id="2138241"/>
    <lineage>
        <taxon>Eukaryota</taxon>
        <taxon>Metazoa</taxon>
        <taxon>Ecdysozoa</taxon>
        <taxon>Nematoda</taxon>
        <taxon>Chromadorea</taxon>
        <taxon>Rhabditida</taxon>
        <taxon>Rhabditina</taxon>
        <taxon>Rhabditomorpha</taxon>
        <taxon>Rhabditoidea</taxon>
        <taxon>Rhabditidae</taxon>
        <taxon>Mesorhabditinae</taxon>
        <taxon>Mesorhabditis</taxon>
    </lineage>
</organism>
<dbReference type="PROSITE" id="PS50071">
    <property type="entry name" value="HOMEOBOX_2"/>
    <property type="match status" value="1"/>
</dbReference>
<dbReference type="PANTHER" id="PTHR10390">
    <property type="entry name" value="HOMEOBOX PROTEIN SIX"/>
    <property type="match status" value="1"/>
</dbReference>
<dbReference type="Pfam" id="PF16878">
    <property type="entry name" value="SIX1_SD"/>
    <property type="match status" value="1"/>
</dbReference>